<reference evidence="1" key="1">
    <citation type="submission" date="2020-08" db="EMBL/GenBank/DDBJ databases">
        <title>Plant Genome Project.</title>
        <authorList>
            <person name="Zhang R.-G."/>
        </authorList>
    </citation>
    <scope>NUCLEOTIDE SEQUENCE</scope>
    <source>
        <strain evidence="1">WSP0</strain>
        <tissue evidence="1">Leaf</tissue>
    </source>
</reference>
<dbReference type="GO" id="GO:0008270">
    <property type="term" value="F:zinc ion binding"/>
    <property type="evidence" value="ECO:0007669"/>
    <property type="project" value="InterPro"/>
</dbReference>
<sequence length="116" mass="13720">MCLQSMFVMKKMIYILPSLLKYCFRIRTSHKPRVGKRCEGKRSYYTLRKIESGIELALNKKKRKCHLCNKLGHDKRTCSSNPMSKTHKALDAETQYSESDQEMCRDPCLILIYFIY</sequence>
<gene>
    <name evidence="1" type="ORF">RHGRI_030633</name>
</gene>
<dbReference type="InterPro" id="IPR036875">
    <property type="entry name" value="Znf_CCHC_sf"/>
</dbReference>
<organism evidence="1 2">
    <name type="scientific">Rhododendron griersonianum</name>
    <dbReference type="NCBI Taxonomy" id="479676"/>
    <lineage>
        <taxon>Eukaryota</taxon>
        <taxon>Viridiplantae</taxon>
        <taxon>Streptophyta</taxon>
        <taxon>Embryophyta</taxon>
        <taxon>Tracheophyta</taxon>
        <taxon>Spermatophyta</taxon>
        <taxon>Magnoliopsida</taxon>
        <taxon>eudicotyledons</taxon>
        <taxon>Gunneridae</taxon>
        <taxon>Pentapetalae</taxon>
        <taxon>asterids</taxon>
        <taxon>Ericales</taxon>
        <taxon>Ericaceae</taxon>
        <taxon>Ericoideae</taxon>
        <taxon>Rhodoreae</taxon>
        <taxon>Rhododendron</taxon>
    </lineage>
</organism>
<proteinExistence type="predicted"/>
<dbReference type="Proteomes" id="UP000823749">
    <property type="component" value="Chromosome 11"/>
</dbReference>
<evidence type="ECO:0008006" key="3">
    <source>
        <dbReference type="Google" id="ProtNLM"/>
    </source>
</evidence>
<accession>A0AAV6I557</accession>
<dbReference type="GO" id="GO:0003676">
    <property type="term" value="F:nucleic acid binding"/>
    <property type="evidence" value="ECO:0007669"/>
    <property type="project" value="InterPro"/>
</dbReference>
<dbReference type="AlphaFoldDB" id="A0AAV6I557"/>
<dbReference type="EMBL" id="JACTNZ010000011">
    <property type="protein sequence ID" value="KAG5523711.1"/>
    <property type="molecule type" value="Genomic_DNA"/>
</dbReference>
<keyword evidence="2" id="KW-1185">Reference proteome</keyword>
<protein>
    <recommendedName>
        <fullName evidence="3">CCHC-type domain-containing protein</fullName>
    </recommendedName>
</protein>
<name>A0AAV6I557_9ERIC</name>
<comment type="caution">
    <text evidence="1">The sequence shown here is derived from an EMBL/GenBank/DDBJ whole genome shotgun (WGS) entry which is preliminary data.</text>
</comment>
<evidence type="ECO:0000313" key="2">
    <source>
        <dbReference type="Proteomes" id="UP000823749"/>
    </source>
</evidence>
<evidence type="ECO:0000313" key="1">
    <source>
        <dbReference type="EMBL" id="KAG5523711.1"/>
    </source>
</evidence>
<dbReference type="SUPFAM" id="SSF57756">
    <property type="entry name" value="Retrovirus zinc finger-like domains"/>
    <property type="match status" value="1"/>
</dbReference>